<dbReference type="RefSeq" id="WP_038558887.1">
    <property type="nucleotide sequence ID" value="NZ_FOHT01000004.1"/>
</dbReference>
<dbReference type="EMBL" id="CP007451">
    <property type="protein sequence ID" value="AHW61984.1"/>
    <property type="molecule type" value="Genomic_DNA"/>
</dbReference>
<evidence type="ECO:0000313" key="5">
    <source>
        <dbReference type="Proteomes" id="UP000181981"/>
    </source>
</evidence>
<dbReference type="AlphaFoldDB" id="X5DL54"/>
<keyword evidence="1" id="KW-0472">Membrane</keyword>
<feature type="transmembrane region" description="Helical" evidence="1">
    <location>
        <begin position="45"/>
        <end position="65"/>
    </location>
</feature>
<gene>
    <name evidence="2" type="ORF">FH5T_12600</name>
    <name evidence="3" type="ORF">SAMN05444285_10483</name>
</gene>
<keyword evidence="1" id="KW-1133">Transmembrane helix</keyword>
<keyword evidence="1" id="KW-0812">Transmembrane</keyword>
<dbReference type="Proteomes" id="UP000181981">
    <property type="component" value="Unassembled WGS sequence"/>
</dbReference>
<name>X5DL54_9BACT</name>
<evidence type="ECO:0000313" key="2">
    <source>
        <dbReference type="EMBL" id="AHW61984.1"/>
    </source>
</evidence>
<reference evidence="2 4" key="1">
    <citation type="submission" date="2014-03" db="EMBL/GenBank/DDBJ databases">
        <title>Complete genome sequence of a deeply braunched marine Bacteroidia bacterium Draconibacterium orientale type strain FH5T.</title>
        <authorList>
            <person name="Li X."/>
            <person name="Wang X."/>
            <person name="Xie Z."/>
            <person name="Du Z."/>
            <person name="Chen G."/>
        </authorList>
    </citation>
    <scope>NUCLEOTIDE SEQUENCE [LARGE SCALE GENOMIC DNA]</scope>
    <source>
        <strain evidence="2 4">FH5</strain>
    </source>
</reference>
<protein>
    <recommendedName>
        <fullName evidence="6">Outer membrane protein beta-barrel domain-containing protein</fullName>
    </recommendedName>
</protein>
<keyword evidence="4" id="KW-1185">Reference proteome</keyword>
<evidence type="ECO:0000256" key="1">
    <source>
        <dbReference type="SAM" id="Phobius"/>
    </source>
</evidence>
<evidence type="ECO:0000313" key="3">
    <source>
        <dbReference type="EMBL" id="SES97728.1"/>
    </source>
</evidence>
<reference evidence="3 5" key="2">
    <citation type="submission" date="2016-10" db="EMBL/GenBank/DDBJ databases">
        <authorList>
            <person name="de Groot N.N."/>
        </authorList>
    </citation>
    <scope>NUCLEOTIDE SEQUENCE [LARGE SCALE GENOMIC DNA]</scope>
    <source>
        <strain evidence="3 5">DSM 25947</strain>
    </source>
</reference>
<dbReference type="Proteomes" id="UP000023772">
    <property type="component" value="Chromosome"/>
</dbReference>
<dbReference type="OrthoDB" id="1113942at2"/>
<evidence type="ECO:0008006" key="6">
    <source>
        <dbReference type="Google" id="ProtNLM"/>
    </source>
</evidence>
<organism evidence="3 5">
    <name type="scientific">Draconibacterium orientale</name>
    <dbReference type="NCBI Taxonomy" id="1168034"/>
    <lineage>
        <taxon>Bacteria</taxon>
        <taxon>Pseudomonadati</taxon>
        <taxon>Bacteroidota</taxon>
        <taxon>Bacteroidia</taxon>
        <taxon>Marinilabiliales</taxon>
        <taxon>Prolixibacteraceae</taxon>
        <taxon>Draconibacterium</taxon>
    </lineage>
</organism>
<dbReference type="STRING" id="1168034.FH5T_12600"/>
<accession>X5DL54</accession>
<sequence>MGKKLNIDDSIREKLDGFSAAPPLHVWDGIQSQLDGQRKKRRMAYVGWISAAAVVLLAFIAGWYFSGKSVVEEPVMVQQQTTPESNQEPAVSPQDKNIEIAVDQLAGTQEINSNEENNYETIADNKILAEVELPAQQNKSESRQVIAARPEENYSFLHRIEAIFTTNQSNVSLAKKRNETKIQESFTADKMLIAANLQNLNEQKQQEHGWIVGAQISPGYSSHSASHNESYARNMTYESDNGGSNIGGGISVQYKTGKRLRVESGIYYAKDGQKADNSFNLFASRNDMLYEAAPNASYDASTPGFSNVVQTGSGGSGISMNSTAGVIEMESTPRGANIAAKLESSKDATADVLYADGEFSQVFEFVEVPLYIRYSVLDKKVGIELLGGINAGFVIGNNAYLDNNYGVQNIGSTADISTLNFSGTLGIGLNYALGKHFAVALEPRLNYYLNSINSNPDVDYRPYRIGIYTGVYYEF</sequence>
<evidence type="ECO:0000313" key="4">
    <source>
        <dbReference type="Proteomes" id="UP000023772"/>
    </source>
</evidence>
<dbReference type="KEGG" id="dori:FH5T_12600"/>
<dbReference type="HOGENOM" id="CLU_574579_0_0_10"/>
<dbReference type="EMBL" id="FOHT01000004">
    <property type="protein sequence ID" value="SES97728.1"/>
    <property type="molecule type" value="Genomic_DNA"/>
</dbReference>
<dbReference type="eggNOG" id="COG3266">
    <property type="taxonomic scope" value="Bacteria"/>
</dbReference>
<proteinExistence type="predicted"/>